<dbReference type="Proteomes" id="UP001256827">
    <property type="component" value="Chromosome"/>
</dbReference>
<accession>A0ABY9T1J7</accession>
<gene>
    <name evidence="2" type="ORF">RGB73_23965</name>
</gene>
<evidence type="ECO:0000313" key="2">
    <source>
        <dbReference type="EMBL" id="WNC13712.1"/>
    </source>
</evidence>
<proteinExistence type="predicted"/>
<keyword evidence="3" id="KW-1185">Reference proteome</keyword>
<dbReference type="PROSITE" id="PS51186">
    <property type="entry name" value="GNAT"/>
    <property type="match status" value="1"/>
</dbReference>
<sequence>MIIKRIPKEATWELRHTVLWPNEDFSYVQMKEDEDGLHFGLYAEQRLVSVLSLFVRDGEAQFRKFATLPTEQGKGYGSMLLRHVIREAAELGATRIWCNARAAKSGFYERFGLRAKPGESFEKNGVAFCVMERPLP</sequence>
<protein>
    <submittedName>
        <fullName evidence="2">GNAT family N-acetyltransferase</fullName>
    </submittedName>
</protein>
<dbReference type="RefSeq" id="WP_310765264.1">
    <property type="nucleotide sequence ID" value="NZ_CP134050.1"/>
</dbReference>
<dbReference type="Gene3D" id="3.40.630.30">
    <property type="match status" value="1"/>
</dbReference>
<dbReference type="Pfam" id="PF00583">
    <property type="entry name" value="Acetyltransf_1"/>
    <property type="match status" value="1"/>
</dbReference>
<name>A0ABY9T1J7_BREBE</name>
<feature type="domain" description="N-acetyltransferase" evidence="1">
    <location>
        <begin position="1"/>
        <end position="136"/>
    </location>
</feature>
<dbReference type="CDD" id="cd04301">
    <property type="entry name" value="NAT_SF"/>
    <property type="match status" value="1"/>
</dbReference>
<dbReference type="InterPro" id="IPR016181">
    <property type="entry name" value="Acyl_CoA_acyltransferase"/>
</dbReference>
<dbReference type="SUPFAM" id="SSF55729">
    <property type="entry name" value="Acyl-CoA N-acyltransferases (Nat)"/>
    <property type="match status" value="1"/>
</dbReference>
<dbReference type="EMBL" id="CP134050">
    <property type="protein sequence ID" value="WNC13712.1"/>
    <property type="molecule type" value="Genomic_DNA"/>
</dbReference>
<reference evidence="2 3" key="1">
    <citation type="submission" date="2023-09" db="EMBL/GenBank/DDBJ databases">
        <title>Complete Genome and Methylome dissection of Bacillus brevis NEB573 original source of BbsI restriction endonuclease.</title>
        <authorList>
            <person name="Fomenkov A."/>
            <person name="Roberts R.D."/>
        </authorList>
    </citation>
    <scope>NUCLEOTIDE SEQUENCE [LARGE SCALE GENOMIC DNA]</scope>
    <source>
        <strain evidence="2 3">NEB573</strain>
    </source>
</reference>
<organism evidence="2 3">
    <name type="scientific">Brevibacillus brevis</name>
    <name type="common">Bacillus brevis</name>
    <dbReference type="NCBI Taxonomy" id="1393"/>
    <lineage>
        <taxon>Bacteria</taxon>
        <taxon>Bacillati</taxon>
        <taxon>Bacillota</taxon>
        <taxon>Bacilli</taxon>
        <taxon>Bacillales</taxon>
        <taxon>Paenibacillaceae</taxon>
        <taxon>Brevibacillus</taxon>
    </lineage>
</organism>
<evidence type="ECO:0000313" key="3">
    <source>
        <dbReference type="Proteomes" id="UP001256827"/>
    </source>
</evidence>
<dbReference type="InterPro" id="IPR000182">
    <property type="entry name" value="GNAT_dom"/>
</dbReference>
<evidence type="ECO:0000259" key="1">
    <source>
        <dbReference type="PROSITE" id="PS51186"/>
    </source>
</evidence>